<accession>A0A1Q9G6J5</accession>
<protein>
    <submittedName>
        <fullName evidence="1">Protein of avirulence locus ImpE</fullName>
    </submittedName>
</protein>
<keyword evidence="2" id="KW-1185">Reference proteome</keyword>
<dbReference type="InterPro" id="IPR011990">
    <property type="entry name" value="TPR-like_helical_dom_sf"/>
</dbReference>
<dbReference type="InterPro" id="IPR009211">
    <property type="entry name" value="TagJ"/>
</dbReference>
<proteinExistence type="predicted"/>
<dbReference type="RefSeq" id="WP_075767957.1">
    <property type="nucleotide sequence ID" value="NZ_MJIL01000099.1"/>
</dbReference>
<dbReference type="AlphaFoldDB" id="A0A1Q9G6J5"/>
<dbReference type="Pfam" id="PF07024">
    <property type="entry name" value="ImpE"/>
    <property type="match status" value="1"/>
</dbReference>
<evidence type="ECO:0000313" key="2">
    <source>
        <dbReference type="Proteomes" id="UP000186905"/>
    </source>
</evidence>
<dbReference type="Gene3D" id="1.25.40.10">
    <property type="entry name" value="Tetratricopeptide repeat domain"/>
    <property type="match status" value="1"/>
</dbReference>
<dbReference type="EMBL" id="MJIL01000099">
    <property type="protein sequence ID" value="OLQ69957.1"/>
    <property type="molecule type" value="Genomic_DNA"/>
</dbReference>
<evidence type="ECO:0000313" key="1">
    <source>
        <dbReference type="EMBL" id="OLQ69957.1"/>
    </source>
</evidence>
<dbReference type="PIRSF" id="PIRSF029288">
    <property type="entry name" value="SciE_ImpE"/>
    <property type="match status" value="1"/>
</dbReference>
<comment type="caution">
    <text evidence="1">The sequence shown here is derived from an EMBL/GenBank/DDBJ whole genome shotgun (WGS) entry which is preliminary data.</text>
</comment>
<gene>
    <name evidence="1" type="ORF">BIT28_10455</name>
</gene>
<dbReference type="STRING" id="1903952.BIT28_10455"/>
<name>A0A1Q9G6J5_9GAMM</name>
<dbReference type="Proteomes" id="UP000186905">
    <property type="component" value="Unassembled WGS sequence"/>
</dbReference>
<reference evidence="1 2" key="1">
    <citation type="submission" date="2016-09" db="EMBL/GenBank/DDBJ databases">
        <title>Photobacterium proteolyticum sp. nov. a protease producing bacterium isolated from ocean sediments of Laizhou Bay.</title>
        <authorList>
            <person name="Li Y."/>
        </authorList>
    </citation>
    <scope>NUCLEOTIDE SEQUENCE [LARGE SCALE GENOMIC DNA]</scope>
    <source>
        <strain evidence="1 2">13-12</strain>
    </source>
</reference>
<dbReference type="SUPFAM" id="SSF144059">
    <property type="entry name" value="ImpE-like"/>
    <property type="match status" value="1"/>
</dbReference>
<dbReference type="OrthoDB" id="5416084at2"/>
<sequence>MNQLNELIQQAKLSKAIDFLAGELQQKPQDLDLRSSFIELLCIDGQLERADKQLNVIIKQHPQCLAGATNIRQLVRAAQSRIDFSQGAATASLVKEADEAFASLLKMRLARKENDMSLLVECAEKLEEARKDIVVIVGGQQRERLRDLDDSLAGFLELFGTNGEYYLVPVDAVIRMEMQPVSSLIELVWRRVNIEIEGGLAGEAFVPMTYLDSVNEAQKLGRETDWVAVGETELCVGLGLKMFLFGEEALAMSQMTSLEKHATAMV</sequence>
<organism evidence="1 2">
    <name type="scientific">Photobacterium proteolyticum</name>
    <dbReference type="NCBI Taxonomy" id="1903952"/>
    <lineage>
        <taxon>Bacteria</taxon>
        <taxon>Pseudomonadati</taxon>
        <taxon>Pseudomonadota</taxon>
        <taxon>Gammaproteobacteria</taxon>
        <taxon>Vibrionales</taxon>
        <taxon>Vibrionaceae</taxon>
        <taxon>Photobacterium</taxon>
    </lineage>
</organism>